<evidence type="ECO:0000256" key="2">
    <source>
        <dbReference type="ARBA" id="ARBA00004653"/>
    </source>
</evidence>
<comment type="function">
    <text evidence="1">Golgi membrane protein involved in vesicular trafficking and spindle migration.</text>
</comment>
<dbReference type="PANTHER" id="PTHR47549:SF2">
    <property type="entry name" value="GOLGI APPARATUS MEMBRANE PROTEIN TVP38"/>
    <property type="match status" value="1"/>
</dbReference>
<evidence type="ECO:0000256" key="1">
    <source>
        <dbReference type="ARBA" id="ARBA00002978"/>
    </source>
</evidence>
<feature type="region of interest" description="Disordered" evidence="10">
    <location>
        <begin position="87"/>
        <end position="106"/>
    </location>
</feature>
<feature type="transmembrane region" description="Helical" evidence="11">
    <location>
        <begin position="168"/>
        <end position="186"/>
    </location>
</feature>
<feature type="region of interest" description="Disordered" evidence="10">
    <location>
        <begin position="455"/>
        <end position="536"/>
    </location>
</feature>
<comment type="subcellular location">
    <subcellularLocation>
        <location evidence="2">Golgi apparatus membrane</location>
        <topology evidence="2">Multi-pass membrane protein</topology>
    </subcellularLocation>
</comment>
<dbReference type="Pfam" id="PF09335">
    <property type="entry name" value="VTT_dom"/>
    <property type="match status" value="1"/>
</dbReference>
<dbReference type="InterPro" id="IPR051076">
    <property type="entry name" value="Golgi_membrane_TVP38/TMEM64"/>
</dbReference>
<evidence type="ECO:0000256" key="11">
    <source>
        <dbReference type="SAM" id="Phobius"/>
    </source>
</evidence>
<dbReference type="InterPro" id="IPR032816">
    <property type="entry name" value="VTT_dom"/>
</dbReference>
<dbReference type="HOGENOM" id="CLU_398539_0_0_1"/>
<keyword evidence="7 11" id="KW-1133">Transmembrane helix</keyword>
<reference evidence="13 14" key="1">
    <citation type="journal article" date="2011" name="PLoS Pathog.">
        <title>Endophytic Life Strategies Decoded by Genome and Transcriptome Analyses of the Mutualistic Root Symbiont Piriformospora indica.</title>
        <authorList>
            <person name="Zuccaro A."/>
            <person name="Lahrmann U."/>
            <person name="Guldener U."/>
            <person name="Langen G."/>
            <person name="Pfiffi S."/>
            <person name="Biedenkopf D."/>
            <person name="Wong P."/>
            <person name="Samans B."/>
            <person name="Grimm C."/>
            <person name="Basiewicz M."/>
            <person name="Murat C."/>
            <person name="Martin F."/>
            <person name="Kogel K.H."/>
        </authorList>
    </citation>
    <scope>NUCLEOTIDE SEQUENCE [LARGE SCALE GENOMIC DNA]</scope>
    <source>
        <strain evidence="13 14">DSM 11827</strain>
    </source>
</reference>
<feature type="transmembrane region" description="Helical" evidence="11">
    <location>
        <begin position="193"/>
        <end position="214"/>
    </location>
</feature>
<dbReference type="EMBL" id="CAFZ01000567">
    <property type="protein sequence ID" value="CCA75969.1"/>
    <property type="molecule type" value="Genomic_DNA"/>
</dbReference>
<feature type="domain" description="VTT" evidence="12">
    <location>
        <begin position="188"/>
        <end position="302"/>
    </location>
</feature>
<feature type="compositionally biased region" description="Polar residues" evidence="10">
    <location>
        <begin position="516"/>
        <end position="528"/>
    </location>
</feature>
<name>G4TXC6_SERID</name>
<feature type="compositionally biased region" description="Polar residues" evidence="10">
    <location>
        <begin position="621"/>
        <end position="642"/>
    </location>
</feature>
<evidence type="ECO:0000313" key="14">
    <source>
        <dbReference type="Proteomes" id="UP000007148"/>
    </source>
</evidence>
<organism evidence="13 14">
    <name type="scientific">Serendipita indica (strain DSM 11827)</name>
    <name type="common">Root endophyte fungus</name>
    <name type="synonym">Piriformospora indica</name>
    <dbReference type="NCBI Taxonomy" id="1109443"/>
    <lineage>
        <taxon>Eukaryota</taxon>
        <taxon>Fungi</taxon>
        <taxon>Dikarya</taxon>
        <taxon>Basidiomycota</taxon>
        <taxon>Agaricomycotina</taxon>
        <taxon>Agaricomycetes</taxon>
        <taxon>Sebacinales</taxon>
        <taxon>Serendipitaceae</taxon>
        <taxon>Serendipita</taxon>
    </lineage>
</organism>
<feature type="transmembrane region" description="Helical" evidence="11">
    <location>
        <begin position="129"/>
        <end position="148"/>
    </location>
</feature>
<evidence type="ECO:0000313" key="13">
    <source>
        <dbReference type="EMBL" id="CCA75969.1"/>
    </source>
</evidence>
<dbReference type="InParanoid" id="G4TXC6"/>
<keyword evidence="8" id="KW-0333">Golgi apparatus</keyword>
<dbReference type="STRING" id="1109443.G4TXC6"/>
<comment type="caution">
    <text evidence="13">The sequence shown here is derived from an EMBL/GenBank/DDBJ whole genome shotgun (WGS) entry which is preliminary data.</text>
</comment>
<evidence type="ECO:0000256" key="3">
    <source>
        <dbReference type="ARBA" id="ARBA00008640"/>
    </source>
</evidence>
<sequence>MNRGQTHFYPSQNTQATHSQQSFKPYNSYNSSTTLYEPNYGASNKQSTVGYANEYHGSQSQDNFQNQYTAEPKAGAGNGEYKGAYASGGYAQGPPRSPSPTPSELEATKRGVIDWKKLFNWRTYAHKKYIPWALGLIVILVVVALMTLYHKQIVHWLTPAANWMHKSYGWIIPIVVLFVISFPPLFGHEIVAVLCGVVWGIGVGFAIVAVGTLLGEIGNFYAFKYCCASRGEKLERQKLSYACLARVVREGGFKIALIARLSAIPGHFTTAVFSTCGMGIVVFTIAAILSLPKQFITVYLGVLLEQSNDTPEQQAKNKTSRIISDVALAVTFLVTVAAMWYIWREMNRVQPAVFKERRQAKKKALAPSMETQYLARSSNVDVNSVDEEMQPVRNNEQRMGSFGYGGYGQNAISTDAVHNAGKFSSYEYPPAPYQDPYNQSGGRQPVSYDVTGAYRPIRLPSQPPQLDEPSNLTGPRRNGRGWETSGDSTVGMGSWGGLKQPSESDPTGRQYEPDANATTQASNFSQPEQFAPQRRGGADEYGMLHAQTGLSALGAPMGGGDTISVVARNAPGARQSVQQTGHIGGRSMRAVVEDHDSDLGYMQASPPSSSHPHLGYYDPTSHFSEPSSSAYTSQVGHSQAPSAGQIYHPPGRSREASSGTFGVPRSLHSREHASSGASEARDEPFIPPDRR</sequence>
<feature type="transmembrane region" description="Helical" evidence="11">
    <location>
        <begin position="322"/>
        <end position="343"/>
    </location>
</feature>
<evidence type="ECO:0000256" key="8">
    <source>
        <dbReference type="ARBA" id="ARBA00023034"/>
    </source>
</evidence>
<keyword evidence="14" id="KW-1185">Reference proteome</keyword>
<evidence type="ECO:0000259" key="12">
    <source>
        <dbReference type="Pfam" id="PF09335"/>
    </source>
</evidence>
<evidence type="ECO:0000256" key="4">
    <source>
        <dbReference type="ARBA" id="ARBA00013533"/>
    </source>
</evidence>
<comment type="similarity">
    <text evidence="3">Belongs to the TVP38/TMEM64 family.</text>
</comment>
<keyword evidence="6 11" id="KW-0812">Transmembrane</keyword>
<dbReference type="AlphaFoldDB" id="G4TXC6"/>
<evidence type="ECO:0000256" key="10">
    <source>
        <dbReference type="SAM" id="MobiDB-lite"/>
    </source>
</evidence>
<evidence type="ECO:0000256" key="9">
    <source>
        <dbReference type="ARBA" id="ARBA00023136"/>
    </source>
</evidence>
<accession>G4TXC6</accession>
<dbReference type="eggNOG" id="KOG3140">
    <property type="taxonomic scope" value="Eukaryota"/>
</dbReference>
<dbReference type="GO" id="GO:0000139">
    <property type="term" value="C:Golgi membrane"/>
    <property type="evidence" value="ECO:0007669"/>
    <property type="project" value="UniProtKB-SubCell"/>
</dbReference>
<feature type="compositionally biased region" description="Basic and acidic residues" evidence="10">
    <location>
        <begin position="668"/>
        <end position="691"/>
    </location>
</feature>
<evidence type="ECO:0000256" key="6">
    <source>
        <dbReference type="ARBA" id="ARBA00022692"/>
    </source>
</evidence>
<gene>
    <name evidence="13" type="ORF">PIIN_09965</name>
</gene>
<feature type="region of interest" description="Disordered" evidence="10">
    <location>
        <begin position="599"/>
        <end position="691"/>
    </location>
</feature>
<proteinExistence type="inferred from homology"/>
<evidence type="ECO:0000256" key="5">
    <source>
        <dbReference type="ARBA" id="ARBA00020673"/>
    </source>
</evidence>
<evidence type="ECO:0000256" key="7">
    <source>
        <dbReference type="ARBA" id="ARBA00022989"/>
    </source>
</evidence>
<dbReference type="Proteomes" id="UP000007148">
    <property type="component" value="Unassembled WGS sequence"/>
</dbReference>
<feature type="region of interest" description="Disordered" evidence="10">
    <location>
        <begin position="1"/>
        <end position="58"/>
    </location>
</feature>
<protein>
    <recommendedName>
        <fullName evidence="4">Golgi apparatus membrane protein TVP38</fullName>
    </recommendedName>
    <alternativeName>
        <fullName evidence="5">Golgi apparatus membrane protein tvp38</fullName>
    </alternativeName>
</protein>
<dbReference type="OrthoDB" id="166803at2759"/>
<dbReference type="PANTHER" id="PTHR47549">
    <property type="entry name" value="GOLGI APPARATUS MEMBRANE PROTEIN TVP38-RELATED"/>
    <property type="match status" value="1"/>
</dbReference>
<keyword evidence="9 11" id="KW-0472">Membrane</keyword>
<feature type="transmembrane region" description="Helical" evidence="11">
    <location>
        <begin position="271"/>
        <end position="291"/>
    </location>
</feature>